<organism evidence="1 2">
    <name type="scientific">Spirulina subsalsa FACHB-351</name>
    <dbReference type="NCBI Taxonomy" id="234711"/>
    <lineage>
        <taxon>Bacteria</taxon>
        <taxon>Bacillati</taxon>
        <taxon>Cyanobacteriota</taxon>
        <taxon>Cyanophyceae</taxon>
        <taxon>Spirulinales</taxon>
        <taxon>Spirulinaceae</taxon>
        <taxon>Spirulina</taxon>
    </lineage>
</organism>
<dbReference type="RefSeq" id="WP_265264110.1">
    <property type="nucleotide sequence ID" value="NZ_JAIHOM010000034.1"/>
</dbReference>
<evidence type="ECO:0000313" key="1">
    <source>
        <dbReference type="EMBL" id="MCW6036355.1"/>
    </source>
</evidence>
<gene>
    <name evidence="1" type="ORF">K4A83_08735</name>
</gene>
<proteinExistence type="predicted"/>
<sequence>MTLRSFFLTLLVAALLFLSLAGGGVYWVLAQSPLTLKDGGVQETPSAAMFVPRQAPAMLSLLVNPDRLEALLQLGTPVGERKQSRRELDEIKAGLLSKTGLKYRKDVEPWLGEEITVAVTSLDYDRNGENGQQPGYLLVASAKDGEYAREFLQVFYAKSAIAGESDLVFEQYKGVNVIYRRLRETGEPSLASAVVGDRYVLFANHPKVLRDALNNVQVPNLNLANAEVYQQALDTLTAPRIGMAYVNLLALAKNAEIDPSEPVPTLTLGFTVSPQGLVAESAISGLVKPPALTTALNAPVGALNYLPPRTLLTASGVDLEGFWGQIRQGFGEDSPVAGLFEQALNNLQAPWGVDLPQDIFSWVRGEYALSLLPTSLTQPDWVFVAEKNTPEAEQAIDHLDELAESQNLSLGKVTVGERPVTVWTALEASGGRLNAQVKGVHGTVGNYEVLASSLEAMTQVLSANNTPLVKTNVFKEAIAPLPLPNYGYFYIDWAKSKPLLTQKVPVVKVLELVGQPLLDHLRSFTLTSQGRQNEVSRATIFFKLGLKK</sequence>
<dbReference type="Proteomes" id="UP001526426">
    <property type="component" value="Unassembled WGS sequence"/>
</dbReference>
<dbReference type="Pfam" id="PF11832">
    <property type="entry name" value="DUF3352"/>
    <property type="match status" value="1"/>
</dbReference>
<dbReference type="InterPro" id="IPR021787">
    <property type="entry name" value="DUF3352"/>
</dbReference>
<evidence type="ECO:0000313" key="2">
    <source>
        <dbReference type="Proteomes" id="UP001526426"/>
    </source>
</evidence>
<comment type="caution">
    <text evidence="1">The sequence shown here is derived from an EMBL/GenBank/DDBJ whole genome shotgun (WGS) entry which is preliminary data.</text>
</comment>
<keyword evidence="2" id="KW-1185">Reference proteome</keyword>
<protein>
    <submittedName>
        <fullName evidence="1">DUF3352 domain-containing protein</fullName>
    </submittedName>
</protein>
<reference evidence="1 2" key="1">
    <citation type="submission" date="2021-08" db="EMBL/GenBank/DDBJ databases">
        <title>Draft genome sequence of Spirulina subsalsa with high tolerance to salinity and hype-accumulation of phycocyanin.</title>
        <authorList>
            <person name="Pei H."/>
            <person name="Jiang L."/>
        </authorList>
    </citation>
    <scope>NUCLEOTIDE SEQUENCE [LARGE SCALE GENOMIC DNA]</scope>
    <source>
        <strain evidence="1 2">FACHB-351</strain>
    </source>
</reference>
<name>A0ABT3L5S6_9CYAN</name>
<accession>A0ABT3L5S6</accession>
<dbReference type="EMBL" id="JAIHOM010000034">
    <property type="protein sequence ID" value="MCW6036355.1"/>
    <property type="molecule type" value="Genomic_DNA"/>
</dbReference>